<dbReference type="Proteomes" id="UP001151760">
    <property type="component" value="Unassembled WGS sequence"/>
</dbReference>
<name>A0ABQ4WZE3_9ASTR</name>
<evidence type="ECO:0000313" key="2">
    <source>
        <dbReference type="Proteomes" id="UP001151760"/>
    </source>
</evidence>
<comment type="caution">
    <text evidence="1">The sequence shown here is derived from an EMBL/GenBank/DDBJ whole genome shotgun (WGS) entry which is preliminary data.</text>
</comment>
<reference evidence="1" key="1">
    <citation type="journal article" date="2022" name="Int. J. Mol. Sci.">
        <title>Draft Genome of Tanacetum Coccineum: Genomic Comparison of Closely Related Tanacetum-Family Plants.</title>
        <authorList>
            <person name="Yamashiro T."/>
            <person name="Shiraishi A."/>
            <person name="Nakayama K."/>
            <person name="Satake H."/>
        </authorList>
    </citation>
    <scope>NUCLEOTIDE SEQUENCE</scope>
</reference>
<reference evidence="1" key="2">
    <citation type="submission" date="2022-01" db="EMBL/GenBank/DDBJ databases">
        <authorList>
            <person name="Yamashiro T."/>
            <person name="Shiraishi A."/>
            <person name="Satake H."/>
            <person name="Nakayama K."/>
        </authorList>
    </citation>
    <scope>NUCLEOTIDE SEQUENCE</scope>
</reference>
<accession>A0ABQ4WZE3</accession>
<organism evidence="1 2">
    <name type="scientific">Tanacetum coccineum</name>
    <dbReference type="NCBI Taxonomy" id="301880"/>
    <lineage>
        <taxon>Eukaryota</taxon>
        <taxon>Viridiplantae</taxon>
        <taxon>Streptophyta</taxon>
        <taxon>Embryophyta</taxon>
        <taxon>Tracheophyta</taxon>
        <taxon>Spermatophyta</taxon>
        <taxon>Magnoliopsida</taxon>
        <taxon>eudicotyledons</taxon>
        <taxon>Gunneridae</taxon>
        <taxon>Pentapetalae</taxon>
        <taxon>asterids</taxon>
        <taxon>campanulids</taxon>
        <taxon>Asterales</taxon>
        <taxon>Asteraceae</taxon>
        <taxon>Asteroideae</taxon>
        <taxon>Anthemideae</taxon>
        <taxon>Anthemidinae</taxon>
        <taxon>Tanacetum</taxon>
    </lineage>
</organism>
<keyword evidence="2" id="KW-1185">Reference proteome</keyword>
<proteinExistence type="predicted"/>
<dbReference type="EMBL" id="BQNB010009069">
    <property type="protein sequence ID" value="GJS58303.1"/>
    <property type="molecule type" value="Genomic_DNA"/>
</dbReference>
<gene>
    <name evidence="1" type="ORF">Tco_0653087</name>
</gene>
<sequence>MITICCIVYVMLAKASSTDFNLSLTASSLLPLAVLLGAILQIFDSPVFWTKAVLLRSWSILRSKCFIGWVDPSMCHIALDVILGMLRARNELKEVLAEQCTCEEGKAFDKMVMIGSKD</sequence>
<protein>
    <submittedName>
        <fullName evidence="1">Uncharacterized protein</fullName>
    </submittedName>
</protein>
<evidence type="ECO:0000313" key="1">
    <source>
        <dbReference type="EMBL" id="GJS58303.1"/>
    </source>
</evidence>